<comment type="caution">
    <text evidence="1">The sequence shown here is derived from an EMBL/GenBank/DDBJ whole genome shotgun (WGS) entry which is preliminary data.</text>
</comment>
<accession>X6LRF4</accession>
<protein>
    <submittedName>
        <fullName evidence="1">Uncharacterized protein</fullName>
    </submittedName>
</protein>
<dbReference type="Proteomes" id="UP000023152">
    <property type="component" value="Unassembled WGS sequence"/>
</dbReference>
<evidence type="ECO:0000313" key="2">
    <source>
        <dbReference type="Proteomes" id="UP000023152"/>
    </source>
</evidence>
<gene>
    <name evidence="1" type="ORF">RFI_33431</name>
</gene>
<name>X6LRF4_RETFI</name>
<reference evidence="1 2" key="1">
    <citation type="journal article" date="2013" name="Curr. Biol.">
        <title>The Genome of the Foraminiferan Reticulomyxa filosa.</title>
        <authorList>
            <person name="Glockner G."/>
            <person name="Hulsmann N."/>
            <person name="Schleicher M."/>
            <person name="Noegel A.A."/>
            <person name="Eichinger L."/>
            <person name="Gallinger C."/>
            <person name="Pawlowski J."/>
            <person name="Sierra R."/>
            <person name="Euteneuer U."/>
            <person name="Pillet L."/>
            <person name="Moustafa A."/>
            <person name="Platzer M."/>
            <person name="Groth M."/>
            <person name="Szafranski K."/>
            <person name="Schliwa M."/>
        </authorList>
    </citation>
    <scope>NUCLEOTIDE SEQUENCE [LARGE SCALE GENOMIC DNA]</scope>
</reference>
<dbReference type="EMBL" id="ASPP01031055">
    <property type="protein sequence ID" value="ETO03971.1"/>
    <property type="molecule type" value="Genomic_DNA"/>
</dbReference>
<proteinExistence type="predicted"/>
<dbReference type="AlphaFoldDB" id="X6LRF4"/>
<feature type="non-terminal residue" evidence="1">
    <location>
        <position position="1"/>
    </location>
</feature>
<sequence length="177" mass="20229">ILPEDYWLSSTLPVETVQKWMGMLHEQLTLSFGASIVVMACLSKLLWSLPVSVYVEREYGRCLPKLSRALDEVNKGQTQIYEELTSNIENQKAASMSWLTAIGSTSSDFRIQSRQQKHQQTLKMAQLLQQVKRVYGFNPLAIHAKKQLSIFSHIPIHLTMFIACNTLFSKFEQVQHG</sequence>
<evidence type="ECO:0000313" key="1">
    <source>
        <dbReference type="EMBL" id="ETO03971.1"/>
    </source>
</evidence>
<organism evidence="1 2">
    <name type="scientific">Reticulomyxa filosa</name>
    <dbReference type="NCBI Taxonomy" id="46433"/>
    <lineage>
        <taxon>Eukaryota</taxon>
        <taxon>Sar</taxon>
        <taxon>Rhizaria</taxon>
        <taxon>Retaria</taxon>
        <taxon>Foraminifera</taxon>
        <taxon>Monothalamids</taxon>
        <taxon>Reticulomyxidae</taxon>
        <taxon>Reticulomyxa</taxon>
    </lineage>
</organism>
<keyword evidence="2" id="KW-1185">Reference proteome</keyword>